<dbReference type="AlphaFoldDB" id="A0A0W8F2T3"/>
<dbReference type="InterPro" id="IPR002716">
    <property type="entry name" value="PIN_dom"/>
</dbReference>
<organism evidence="2">
    <name type="scientific">hydrocarbon metagenome</name>
    <dbReference type="NCBI Taxonomy" id="938273"/>
    <lineage>
        <taxon>unclassified sequences</taxon>
        <taxon>metagenomes</taxon>
        <taxon>ecological metagenomes</taxon>
    </lineage>
</organism>
<sequence length="125" mass="13698">MNPPLLIDSFIWLEILQGSPRGKRALTMMDESGELHTSVVNLSEVSYRVRQIRDETTAEEMITSISSHVLVHPVDREVALAAAPLRLVHGYGAVDALYHATANIHALTMLTGDLHFKGVEGAILV</sequence>
<dbReference type="Pfam" id="PF01850">
    <property type="entry name" value="PIN"/>
    <property type="match status" value="1"/>
</dbReference>
<accession>A0A0W8F2T3</accession>
<name>A0A0W8F2T3_9ZZZZ</name>
<dbReference type="EMBL" id="LNQE01001577">
    <property type="protein sequence ID" value="KUG15195.1"/>
    <property type="molecule type" value="Genomic_DNA"/>
</dbReference>
<proteinExistence type="predicted"/>
<dbReference type="InterPro" id="IPR029060">
    <property type="entry name" value="PIN-like_dom_sf"/>
</dbReference>
<reference evidence="2" key="1">
    <citation type="journal article" date="2015" name="Proc. Natl. Acad. Sci. U.S.A.">
        <title>Networks of energetic and metabolic interactions define dynamics in microbial communities.</title>
        <authorList>
            <person name="Embree M."/>
            <person name="Liu J.K."/>
            <person name="Al-Bassam M.M."/>
            <person name="Zengler K."/>
        </authorList>
    </citation>
    <scope>NUCLEOTIDE SEQUENCE</scope>
</reference>
<dbReference type="SUPFAM" id="SSF88723">
    <property type="entry name" value="PIN domain-like"/>
    <property type="match status" value="1"/>
</dbReference>
<evidence type="ECO:0000259" key="1">
    <source>
        <dbReference type="Pfam" id="PF01850"/>
    </source>
</evidence>
<evidence type="ECO:0000313" key="2">
    <source>
        <dbReference type="EMBL" id="KUG15195.1"/>
    </source>
</evidence>
<comment type="caution">
    <text evidence="2">The sequence shown here is derived from an EMBL/GenBank/DDBJ whole genome shotgun (WGS) entry which is preliminary data.</text>
</comment>
<feature type="domain" description="PIN" evidence="1">
    <location>
        <begin position="6"/>
        <end position="119"/>
    </location>
</feature>
<gene>
    <name evidence="2" type="ORF">ASZ90_015151</name>
</gene>
<dbReference type="Gene3D" id="3.40.50.1010">
    <property type="entry name" value="5'-nuclease"/>
    <property type="match status" value="1"/>
</dbReference>
<protein>
    <recommendedName>
        <fullName evidence="1">PIN domain-containing protein</fullName>
    </recommendedName>
</protein>